<accession>A0A0F9TNW3</accession>
<evidence type="ECO:0000259" key="1">
    <source>
        <dbReference type="PROSITE" id="PS01031"/>
    </source>
</evidence>
<dbReference type="InterPro" id="IPR001436">
    <property type="entry name" value="Alpha-crystallin/sHSP_animal"/>
</dbReference>
<proteinExistence type="predicted"/>
<dbReference type="GO" id="GO:0009408">
    <property type="term" value="P:response to heat"/>
    <property type="evidence" value="ECO:0007669"/>
    <property type="project" value="TreeGrafter"/>
</dbReference>
<dbReference type="PROSITE" id="PS01031">
    <property type="entry name" value="SHSP"/>
    <property type="match status" value="1"/>
</dbReference>
<organism evidence="2">
    <name type="scientific">marine sediment metagenome</name>
    <dbReference type="NCBI Taxonomy" id="412755"/>
    <lineage>
        <taxon>unclassified sequences</taxon>
        <taxon>metagenomes</taxon>
        <taxon>ecological metagenomes</taxon>
    </lineage>
</organism>
<comment type="caution">
    <text evidence="2">The sequence shown here is derived from an EMBL/GenBank/DDBJ whole genome shotgun (WGS) entry which is preliminary data.</text>
</comment>
<dbReference type="PANTHER" id="PTHR45640:SF26">
    <property type="entry name" value="RE23625P"/>
    <property type="match status" value="1"/>
</dbReference>
<sequence length="121" mass="14182">MYKTKIFDLDKWITSFREDMFHGIVNDSSLIFEVNDGKIKGELAVPGFEKKEISVRAHPKYLDISGKMEETRYRRIRSSFHRKINFPQRINPETVKIQLANGMLTFEVSLELGKEVKIVDF</sequence>
<dbReference type="GO" id="GO:0005634">
    <property type="term" value="C:nucleus"/>
    <property type="evidence" value="ECO:0007669"/>
    <property type="project" value="TreeGrafter"/>
</dbReference>
<dbReference type="EMBL" id="LAZR01000292">
    <property type="protein sequence ID" value="KKN76647.1"/>
    <property type="molecule type" value="Genomic_DNA"/>
</dbReference>
<name>A0A0F9TNW3_9ZZZZ</name>
<reference evidence="2" key="1">
    <citation type="journal article" date="2015" name="Nature">
        <title>Complex archaea that bridge the gap between prokaryotes and eukaryotes.</title>
        <authorList>
            <person name="Spang A."/>
            <person name="Saw J.H."/>
            <person name="Jorgensen S.L."/>
            <person name="Zaremba-Niedzwiedzka K."/>
            <person name="Martijn J."/>
            <person name="Lind A.E."/>
            <person name="van Eijk R."/>
            <person name="Schleper C."/>
            <person name="Guy L."/>
            <person name="Ettema T.J."/>
        </authorList>
    </citation>
    <scope>NUCLEOTIDE SEQUENCE</scope>
</reference>
<dbReference type="AlphaFoldDB" id="A0A0F9TNW3"/>
<dbReference type="GO" id="GO:0051082">
    <property type="term" value="F:unfolded protein binding"/>
    <property type="evidence" value="ECO:0007669"/>
    <property type="project" value="TreeGrafter"/>
</dbReference>
<dbReference type="GO" id="GO:0042026">
    <property type="term" value="P:protein refolding"/>
    <property type="evidence" value="ECO:0007669"/>
    <property type="project" value="TreeGrafter"/>
</dbReference>
<dbReference type="InterPro" id="IPR008978">
    <property type="entry name" value="HSP20-like_chaperone"/>
</dbReference>
<dbReference type="CDD" id="cd06464">
    <property type="entry name" value="ACD_sHsps-like"/>
    <property type="match status" value="1"/>
</dbReference>
<dbReference type="Pfam" id="PF00011">
    <property type="entry name" value="HSP20"/>
    <property type="match status" value="1"/>
</dbReference>
<dbReference type="GO" id="GO:0005737">
    <property type="term" value="C:cytoplasm"/>
    <property type="evidence" value="ECO:0007669"/>
    <property type="project" value="TreeGrafter"/>
</dbReference>
<dbReference type="PANTHER" id="PTHR45640">
    <property type="entry name" value="HEAT SHOCK PROTEIN HSP-12.2-RELATED"/>
    <property type="match status" value="1"/>
</dbReference>
<dbReference type="SUPFAM" id="SSF49764">
    <property type="entry name" value="HSP20-like chaperones"/>
    <property type="match status" value="1"/>
</dbReference>
<dbReference type="Gene3D" id="2.60.40.790">
    <property type="match status" value="1"/>
</dbReference>
<gene>
    <name evidence="2" type="ORF">LCGC14_0368440</name>
</gene>
<dbReference type="InterPro" id="IPR002068">
    <property type="entry name" value="A-crystallin/Hsp20_dom"/>
</dbReference>
<feature type="domain" description="SHSP" evidence="1">
    <location>
        <begin position="20"/>
        <end position="121"/>
    </location>
</feature>
<protein>
    <recommendedName>
        <fullName evidence="1">SHSP domain-containing protein</fullName>
    </recommendedName>
</protein>
<evidence type="ECO:0000313" key="2">
    <source>
        <dbReference type="EMBL" id="KKN76647.1"/>
    </source>
</evidence>